<accession>A0A336M1L2</accession>
<dbReference type="Gene3D" id="3.40.1800.20">
    <property type="match status" value="1"/>
</dbReference>
<evidence type="ECO:0000256" key="8">
    <source>
        <dbReference type="PROSITE-ProRule" id="PRU00042"/>
    </source>
</evidence>
<dbReference type="Pfam" id="PF00096">
    <property type="entry name" value="zf-C2H2"/>
    <property type="match status" value="9"/>
</dbReference>
<keyword evidence="7" id="KW-0539">Nucleus</keyword>
<dbReference type="PANTHER" id="PTHR24390">
    <property type="entry name" value="ZINC FINGER PROTEIN"/>
    <property type="match status" value="1"/>
</dbReference>
<gene>
    <name evidence="12" type="primary">CSON007779</name>
</gene>
<evidence type="ECO:0000256" key="2">
    <source>
        <dbReference type="ARBA" id="ARBA00022723"/>
    </source>
</evidence>
<dbReference type="FunFam" id="3.30.160.60:FF:000100">
    <property type="entry name" value="Zinc finger 45-like"/>
    <property type="match status" value="1"/>
</dbReference>
<dbReference type="GO" id="GO:0008270">
    <property type="term" value="F:zinc ion binding"/>
    <property type="evidence" value="ECO:0007669"/>
    <property type="project" value="UniProtKB-UniRule"/>
</dbReference>
<feature type="domain" description="C2H2-type" evidence="10">
    <location>
        <begin position="259"/>
        <end position="287"/>
    </location>
</feature>
<dbReference type="VEuPathDB" id="VectorBase:CSON007779"/>
<dbReference type="PROSITE" id="PS51915">
    <property type="entry name" value="ZAD"/>
    <property type="match status" value="1"/>
</dbReference>
<evidence type="ECO:0000256" key="1">
    <source>
        <dbReference type="ARBA" id="ARBA00004123"/>
    </source>
</evidence>
<evidence type="ECO:0000256" key="5">
    <source>
        <dbReference type="ARBA" id="ARBA00022833"/>
    </source>
</evidence>
<evidence type="ECO:0000259" key="10">
    <source>
        <dbReference type="PROSITE" id="PS50157"/>
    </source>
</evidence>
<feature type="domain" description="C2H2-type" evidence="10">
    <location>
        <begin position="376"/>
        <end position="403"/>
    </location>
</feature>
<feature type="binding site" evidence="9">
    <location>
        <position position="35"/>
    </location>
    <ligand>
        <name>Zn(2+)</name>
        <dbReference type="ChEBI" id="CHEBI:29105"/>
    </ligand>
</feature>
<keyword evidence="4 8" id="KW-0863">Zinc-finger</keyword>
<feature type="domain" description="C2H2-type" evidence="10">
    <location>
        <begin position="459"/>
        <end position="489"/>
    </location>
</feature>
<protein>
    <submittedName>
        <fullName evidence="12">CSON007779 protein</fullName>
    </submittedName>
</protein>
<keyword evidence="6" id="KW-0238">DNA-binding</keyword>
<dbReference type="EMBL" id="UFQT01000292">
    <property type="protein sequence ID" value="SSX22889.1"/>
    <property type="molecule type" value="Genomic_DNA"/>
</dbReference>
<dbReference type="SUPFAM" id="SSF57716">
    <property type="entry name" value="Glucocorticoid receptor-like (DNA-binding domain)"/>
    <property type="match status" value="1"/>
</dbReference>
<dbReference type="InterPro" id="IPR012934">
    <property type="entry name" value="Znf_AD"/>
</dbReference>
<dbReference type="Pfam" id="PF07776">
    <property type="entry name" value="zf-AD"/>
    <property type="match status" value="1"/>
</dbReference>
<evidence type="ECO:0000256" key="9">
    <source>
        <dbReference type="PROSITE-ProRule" id="PRU01263"/>
    </source>
</evidence>
<feature type="binding site" evidence="9">
    <location>
        <position position="32"/>
    </location>
    <ligand>
        <name>Zn(2+)</name>
        <dbReference type="ChEBI" id="CHEBI:29105"/>
    </ligand>
</feature>
<comment type="subcellular location">
    <subcellularLocation>
        <location evidence="1">Nucleus</location>
    </subcellularLocation>
</comment>
<dbReference type="GO" id="GO:0005634">
    <property type="term" value="C:nucleus"/>
    <property type="evidence" value="ECO:0007669"/>
    <property type="project" value="UniProtKB-SubCell"/>
</dbReference>
<dbReference type="PANTHER" id="PTHR24390:SF159">
    <property type="entry name" value="GROWTH FACTOR INDEPENDENT 1 TRANSCRIPTIONAL REPRESSOR"/>
    <property type="match status" value="1"/>
</dbReference>
<feature type="domain" description="C2H2-type" evidence="10">
    <location>
        <begin position="291"/>
        <end position="319"/>
    </location>
</feature>
<evidence type="ECO:0000256" key="4">
    <source>
        <dbReference type="ARBA" id="ARBA00022771"/>
    </source>
</evidence>
<feature type="domain" description="C2H2-type" evidence="10">
    <location>
        <begin position="432"/>
        <end position="458"/>
    </location>
</feature>
<name>A0A336M1L2_CULSO</name>
<feature type="domain" description="C2H2-type" evidence="10">
    <location>
        <begin position="320"/>
        <end position="347"/>
    </location>
</feature>
<evidence type="ECO:0000256" key="3">
    <source>
        <dbReference type="ARBA" id="ARBA00022737"/>
    </source>
</evidence>
<feature type="domain" description="ZAD" evidence="11">
    <location>
        <begin position="30"/>
        <end position="103"/>
    </location>
</feature>
<dbReference type="PROSITE" id="PS00028">
    <property type="entry name" value="ZINC_FINGER_C2H2_1"/>
    <property type="match status" value="9"/>
</dbReference>
<dbReference type="FunFam" id="3.30.160.60:FF:001102">
    <property type="entry name" value="Transcription factor IIIA"/>
    <property type="match status" value="1"/>
</dbReference>
<evidence type="ECO:0000256" key="7">
    <source>
        <dbReference type="ARBA" id="ARBA00023242"/>
    </source>
</evidence>
<keyword evidence="5 9" id="KW-0862">Zinc</keyword>
<dbReference type="SUPFAM" id="SSF57667">
    <property type="entry name" value="beta-beta-alpha zinc fingers"/>
    <property type="match status" value="6"/>
</dbReference>
<dbReference type="FunFam" id="3.30.160.60:FF:000624">
    <property type="entry name" value="zinc finger protein 697"/>
    <property type="match status" value="1"/>
</dbReference>
<evidence type="ECO:0000259" key="11">
    <source>
        <dbReference type="PROSITE" id="PS51915"/>
    </source>
</evidence>
<feature type="binding site" evidence="9">
    <location>
        <position position="76"/>
    </location>
    <ligand>
        <name>Zn(2+)</name>
        <dbReference type="ChEBI" id="CHEBI:29105"/>
    </ligand>
</feature>
<feature type="domain" description="C2H2-type" evidence="10">
    <location>
        <begin position="348"/>
        <end position="375"/>
    </location>
</feature>
<dbReference type="GO" id="GO:0048729">
    <property type="term" value="P:tissue morphogenesis"/>
    <property type="evidence" value="ECO:0007669"/>
    <property type="project" value="UniProtKB-ARBA"/>
</dbReference>
<dbReference type="GO" id="GO:0006357">
    <property type="term" value="P:regulation of transcription by RNA polymerase II"/>
    <property type="evidence" value="ECO:0007669"/>
    <property type="project" value="TreeGrafter"/>
</dbReference>
<keyword evidence="3" id="KW-0677">Repeat</keyword>
<keyword evidence="2 9" id="KW-0479">Metal-binding</keyword>
<sequence>MELQEELNEILLEYTNQGSASNELEDEINSVCRTCLSSEANLKSMFEEYTYIPVFLMSFAAVETPAVNDGLSGSICTKCIDQINEIYNFRKQIELADVKLRRVLNENDPNSDEEELIEEQLETEDYSNLDDTLLDPGDIDMDHILSLPLPMFEKSQKLEDSSITFEEESENGKNIIIASSNCETSQTSNESIALLEPEVPQQNKISCEKCKDTFENEFDYKLHSTIHTKCVVCAHCKKDCGNQKSLKRHITCHFIVKPFKCSKCNQRFSELASLNRHTKKVHLGIGKEKKINCELCQQQFFDKYSLEVHIRSKHTLLKPFTCTHCNKSFCDRRLLKSHEKIHSNVKDYICSMCNQGFKHRGTLVAHLRNHTLERPFTCHICNSGFKQKSHLNKHLLIHIGEKPYVCNICQKRFTASSSLKSHEKIHTGEKPYECEICKKKFSRKDLRAHYSTHTGQKDFVCNENGCDKAYATQSLLNMHRKIKHSDSNPFVCTIEGCGKKFSSDINLKKHVKSHERKNTETLVNNNGPSTSFIGENRKSLALCVMDELDQFMKQHQFNTNSNNNS</sequence>
<dbReference type="Gene3D" id="3.30.160.60">
    <property type="entry name" value="Classic Zinc Finger"/>
    <property type="match status" value="8"/>
</dbReference>
<dbReference type="FunFam" id="3.30.160.60:FF:000446">
    <property type="entry name" value="Zinc finger protein"/>
    <property type="match status" value="2"/>
</dbReference>
<feature type="domain" description="C2H2-type" evidence="10">
    <location>
        <begin position="490"/>
        <end position="519"/>
    </location>
</feature>
<dbReference type="AlphaFoldDB" id="A0A336M1L2"/>
<evidence type="ECO:0000313" key="12">
    <source>
        <dbReference type="EMBL" id="SSX22889.1"/>
    </source>
</evidence>
<feature type="binding site" evidence="9">
    <location>
        <position position="79"/>
    </location>
    <ligand>
        <name>Zn(2+)</name>
        <dbReference type="ChEBI" id="CHEBI:29105"/>
    </ligand>
</feature>
<organism evidence="12">
    <name type="scientific">Culicoides sonorensis</name>
    <name type="common">Biting midge</name>
    <dbReference type="NCBI Taxonomy" id="179676"/>
    <lineage>
        <taxon>Eukaryota</taxon>
        <taxon>Metazoa</taxon>
        <taxon>Ecdysozoa</taxon>
        <taxon>Arthropoda</taxon>
        <taxon>Hexapoda</taxon>
        <taxon>Insecta</taxon>
        <taxon>Pterygota</taxon>
        <taxon>Neoptera</taxon>
        <taxon>Endopterygota</taxon>
        <taxon>Diptera</taxon>
        <taxon>Nematocera</taxon>
        <taxon>Chironomoidea</taxon>
        <taxon>Ceratopogonidae</taxon>
        <taxon>Ceratopogoninae</taxon>
        <taxon>Culicoides</taxon>
        <taxon>Monoculicoides</taxon>
    </lineage>
</organism>
<dbReference type="GO" id="GO:0048598">
    <property type="term" value="P:embryonic morphogenesis"/>
    <property type="evidence" value="ECO:0007669"/>
    <property type="project" value="UniProtKB-ARBA"/>
</dbReference>
<dbReference type="InterPro" id="IPR036236">
    <property type="entry name" value="Znf_C2H2_sf"/>
</dbReference>
<dbReference type="OMA" id="HPILHTG"/>
<dbReference type="GO" id="GO:0000978">
    <property type="term" value="F:RNA polymerase II cis-regulatory region sequence-specific DNA binding"/>
    <property type="evidence" value="ECO:0007669"/>
    <property type="project" value="TreeGrafter"/>
</dbReference>
<dbReference type="SMART" id="SM00868">
    <property type="entry name" value="zf-AD"/>
    <property type="match status" value="1"/>
</dbReference>
<evidence type="ECO:0000256" key="6">
    <source>
        <dbReference type="ARBA" id="ARBA00023125"/>
    </source>
</evidence>
<proteinExistence type="predicted"/>
<dbReference type="FunFam" id="3.30.160.60:FF:000512">
    <property type="entry name" value="zinc finger protein 197 isoform X1"/>
    <property type="match status" value="1"/>
</dbReference>
<reference evidence="12" key="1">
    <citation type="submission" date="2018-07" db="EMBL/GenBank/DDBJ databases">
        <authorList>
            <person name="Quirk P.G."/>
            <person name="Krulwich T.A."/>
        </authorList>
    </citation>
    <scope>NUCLEOTIDE SEQUENCE</scope>
</reference>
<feature type="domain" description="C2H2-type" evidence="10">
    <location>
        <begin position="404"/>
        <end position="431"/>
    </location>
</feature>
<dbReference type="SMART" id="SM00355">
    <property type="entry name" value="ZnF_C2H2"/>
    <property type="match status" value="11"/>
</dbReference>
<dbReference type="PROSITE" id="PS50157">
    <property type="entry name" value="ZINC_FINGER_C2H2_2"/>
    <property type="match status" value="9"/>
</dbReference>
<dbReference type="InterPro" id="IPR013087">
    <property type="entry name" value="Znf_C2H2_type"/>
</dbReference>
<dbReference type="GO" id="GO:0003700">
    <property type="term" value="F:DNA-binding transcription factor activity"/>
    <property type="evidence" value="ECO:0007669"/>
    <property type="project" value="TreeGrafter"/>
</dbReference>